<evidence type="ECO:0000313" key="2">
    <source>
        <dbReference type="Proteomes" id="UP000006681"/>
    </source>
</evidence>
<dbReference type="HOGENOM" id="CLU_680816_0_0_2"/>
<evidence type="ECO:0000313" key="1">
    <source>
        <dbReference type="EMBL" id="ADN51065.1"/>
    </source>
</evidence>
<dbReference type="KEGG" id="vdi:Vdis_1691"/>
<dbReference type="Proteomes" id="UP000006681">
    <property type="component" value="Chromosome"/>
</dbReference>
<name>E1QU71_VULDI</name>
<dbReference type="RefSeq" id="WP_013336790.1">
    <property type="nucleotide sequence ID" value="NC_014537.1"/>
</dbReference>
<dbReference type="STRING" id="572478.Vdis_1691"/>
<keyword evidence="2" id="KW-1185">Reference proteome</keyword>
<dbReference type="EMBL" id="CP002100">
    <property type="protein sequence ID" value="ADN51065.1"/>
    <property type="molecule type" value="Genomic_DNA"/>
</dbReference>
<sequence length="404" mass="44759">MSTWEYTTLGWFKMNALAAALIPSPSINEDNIGNLQAFVQALLQQGVNNVQIPLTNNDLQTKSSKTSANNRSPTAGGPLGKIINSVFGDNANAVIGRIQNVKRKYIPGNIALDIALQILNNGKLWYGEVDRYSVAPKVFVAELPGNAKLGFLDYEEVSKSKLFAASLIDVALGLIGAVLTYVYNISNRRGHENEAHYFFLGLSPNLWQRIGGSAKEVLDHYRSINRMFSSVIDLNEKKVGLITDFAFIYAAARIKQYLLKHVTKEEVLQENYYMDLLTLSRSGNTQNFIVNLNTVSLNDYLVAISRSNTAGIIIGIGGLLKNWDKVSKGNSDLGESVIDVANTVTENITRFTSNGDCHEIAELSHAVTVFINEWNTTFINLSNKNSGIQHAYNRLRYDVNKIRC</sequence>
<reference evidence="2" key="2">
    <citation type="journal article" date="2010" name="Stand. Genomic Sci.">
        <title>Complete genome sequence of Vulcanisaeta distributa type strain (IC-017T).</title>
        <authorList>
            <person name="Mavromatis K."/>
            <person name="Sikorski J."/>
            <person name="Pabst E."/>
            <person name="Teshima H."/>
            <person name="Lapidus A."/>
            <person name="Lucas S."/>
            <person name="Nolan M."/>
            <person name="Glavina Del Rio T."/>
            <person name="Cheng J."/>
            <person name="Bruce D."/>
            <person name="Goodwin L."/>
            <person name="Pitluck S."/>
            <person name="Liolios K."/>
            <person name="Ivanova N."/>
            <person name="Mikhailova N."/>
            <person name="Pati A."/>
            <person name="Chen A."/>
            <person name="Palaniappan K."/>
            <person name="Land M."/>
            <person name="Hauser L."/>
            <person name="Chang Y."/>
            <person name="Jeffries C."/>
            <person name="Rohde M."/>
            <person name="Spring S."/>
            <person name="Goker M."/>
            <person name="Wirth R."/>
            <person name="Woyke T."/>
            <person name="Bristow J."/>
            <person name="Eisen J."/>
            <person name="Markowitz V."/>
            <person name="Hugenholtz P."/>
            <person name="Klenk H."/>
            <person name="Kyrpides N."/>
        </authorList>
    </citation>
    <scope>NUCLEOTIDE SEQUENCE [LARGE SCALE GENOMIC DNA]</scope>
    <source>
        <strain evidence="2">DSM 14429 / JCM 11212 / NBRC 100878 / IC-017</strain>
    </source>
</reference>
<proteinExistence type="predicted"/>
<gene>
    <name evidence="1" type="ordered locus">Vdis_1691</name>
</gene>
<dbReference type="AlphaFoldDB" id="E1QU71"/>
<organism evidence="1 2">
    <name type="scientific">Vulcanisaeta distributa (strain DSM 14429 / JCM 11212 / NBRC 100878 / IC-017)</name>
    <dbReference type="NCBI Taxonomy" id="572478"/>
    <lineage>
        <taxon>Archaea</taxon>
        <taxon>Thermoproteota</taxon>
        <taxon>Thermoprotei</taxon>
        <taxon>Thermoproteales</taxon>
        <taxon>Thermoproteaceae</taxon>
        <taxon>Vulcanisaeta</taxon>
    </lineage>
</organism>
<protein>
    <submittedName>
        <fullName evidence="1">Uncharacterized protein</fullName>
    </submittedName>
</protein>
<reference evidence="1 2" key="1">
    <citation type="journal article" date="2010" name="Stand. Genomic Sci.">
        <title>Complete genome sequence of Vulcanisaeta distributa type strain (IC-017).</title>
        <authorList>
            <person name="Mavromatis K."/>
            <person name="Sikorski J."/>
            <person name="Pabst E."/>
            <person name="Teshima H."/>
            <person name="Lapidus A."/>
            <person name="Lucas S."/>
            <person name="Nolan M."/>
            <person name="Glavina Del Rio T."/>
            <person name="Cheng J.F."/>
            <person name="Bruce D."/>
            <person name="Goodwin L."/>
            <person name="Pitluck S."/>
            <person name="Liolios K."/>
            <person name="Ivanova N."/>
            <person name="Mikhailova N."/>
            <person name="Pati A."/>
            <person name="Chen A."/>
            <person name="Palaniappan K."/>
            <person name="Land M."/>
            <person name="Hauser L."/>
            <person name="Chang Y.J."/>
            <person name="Jeffries C.D."/>
            <person name="Rohde M."/>
            <person name="Spring S."/>
            <person name="Goker M."/>
            <person name="Wirth R."/>
            <person name="Woyke T."/>
            <person name="Bristow J."/>
            <person name="Eisen J.A."/>
            <person name="Markowitz V."/>
            <person name="Hugenholtz P."/>
            <person name="Klenk H.P."/>
            <person name="Kyrpides N.C."/>
        </authorList>
    </citation>
    <scope>NUCLEOTIDE SEQUENCE [LARGE SCALE GENOMIC DNA]</scope>
    <source>
        <strain evidence="2">DSM 14429 / JCM 11212 / NBRC 100878 / IC-017</strain>
    </source>
</reference>
<dbReference type="GeneID" id="9752632"/>
<accession>E1QU71</accession>